<dbReference type="OrthoDB" id="9795582at2"/>
<organism evidence="1 2">
    <name type="scientific">Paenibacillus donghaensis</name>
    <dbReference type="NCBI Taxonomy" id="414771"/>
    <lineage>
        <taxon>Bacteria</taxon>
        <taxon>Bacillati</taxon>
        <taxon>Bacillota</taxon>
        <taxon>Bacilli</taxon>
        <taxon>Bacillales</taxon>
        <taxon>Paenibacillaceae</taxon>
        <taxon>Paenibacillus</taxon>
    </lineage>
</organism>
<dbReference type="EMBL" id="CP021780">
    <property type="protein sequence ID" value="ASA22722.1"/>
    <property type="molecule type" value="Genomic_DNA"/>
</dbReference>
<accession>A0A2Z2KNF1</accession>
<dbReference type="Proteomes" id="UP000249890">
    <property type="component" value="Chromosome"/>
</dbReference>
<dbReference type="KEGG" id="pdh:B9T62_19135"/>
<evidence type="ECO:0000313" key="2">
    <source>
        <dbReference type="Proteomes" id="UP000249890"/>
    </source>
</evidence>
<keyword evidence="2" id="KW-1185">Reference proteome</keyword>
<dbReference type="RefSeq" id="WP_087916720.1">
    <property type="nucleotide sequence ID" value="NZ_CP021780.1"/>
</dbReference>
<name>A0A2Z2KNF1_9BACL</name>
<gene>
    <name evidence="1" type="ORF">B9T62_19135</name>
</gene>
<proteinExistence type="predicted"/>
<reference evidence="1 2" key="1">
    <citation type="submission" date="2017-06" db="EMBL/GenBank/DDBJ databases">
        <title>Complete genome sequence of Paenibacillus donghaensis KCTC 13049T isolated from East Sea sediment, South Korea.</title>
        <authorList>
            <person name="Jung B.K."/>
            <person name="Hong S.-J."/>
            <person name="Shin J.-H."/>
        </authorList>
    </citation>
    <scope>NUCLEOTIDE SEQUENCE [LARGE SCALE GENOMIC DNA]</scope>
    <source>
        <strain evidence="1 2">KCTC 13049</strain>
    </source>
</reference>
<dbReference type="AlphaFoldDB" id="A0A2Z2KNF1"/>
<protein>
    <submittedName>
        <fullName evidence="1">Uncharacterized protein</fullName>
    </submittedName>
</protein>
<sequence length="145" mass="17293">MSKKEFDFENENLKLKEKAYFYTSKIWNEKFTGKIEYANNFRGTHGALNFWTNEDSTIQINKKLSSPRLEFNLDDTLIYLLTQWYCRCNNLNRKNEFLLELESHGICSKDKFSIHNNVAYTGSINKREWEPTIKLIELNIEFSTQ</sequence>
<evidence type="ECO:0000313" key="1">
    <source>
        <dbReference type="EMBL" id="ASA22722.1"/>
    </source>
</evidence>